<keyword evidence="2" id="KW-1185">Reference proteome</keyword>
<evidence type="ECO:0000313" key="1">
    <source>
        <dbReference type="EMBL" id="EDO18411.1"/>
    </source>
</evidence>
<dbReference type="InParanoid" id="A7TGV9"/>
<dbReference type="AlphaFoldDB" id="A7TGV9"/>
<proteinExistence type="predicted"/>
<organism evidence="2">
    <name type="scientific">Vanderwaltozyma polyspora (strain ATCC 22028 / DSM 70294 / BCRC 21397 / CBS 2163 / NBRC 10782 / NRRL Y-8283 / UCD 57-17)</name>
    <name type="common">Kluyveromyces polysporus</name>
    <dbReference type="NCBI Taxonomy" id="436907"/>
    <lineage>
        <taxon>Eukaryota</taxon>
        <taxon>Fungi</taxon>
        <taxon>Dikarya</taxon>
        <taxon>Ascomycota</taxon>
        <taxon>Saccharomycotina</taxon>
        <taxon>Saccharomycetes</taxon>
        <taxon>Saccharomycetales</taxon>
        <taxon>Saccharomycetaceae</taxon>
        <taxon>Vanderwaltozyma</taxon>
    </lineage>
</organism>
<protein>
    <submittedName>
        <fullName evidence="1">Uncharacterized protein</fullName>
    </submittedName>
</protein>
<dbReference type="RefSeq" id="XP_001646269.1">
    <property type="nucleotide sequence ID" value="XM_001646219.1"/>
</dbReference>
<gene>
    <name evidence="1" type="ORF">Kpol_1032p3</name>
</gene>
<dbReference type="EMBL" id="DS480389">
    <property type="protein sequence ID" value="EDO18411.1"/>
    <property type="molecule type" value="Genomic_DNA"/>
</dbReference>
<accession>A7TGV9</accession>
<evidence type="ECO:0000313" key="2">
    <source>
        <dbReference type="Proteomes" id="UP000000267"/>
    </source>
</evidence>
<dbReference type="eggNOG" id="ENOG502SBH3">
    <property type="taxonomic scope" value="Eukaryota"/>
</dbReference>
<dbReference type="GO" id="GO:0042720">
    <property type="term" value="C:mitochondrial inner membrane peptidase complex"/>
    <property type="evidence" value="ECO:0007669"/>
    <property type="project" value="InterPro"/>
</dbReference>
<sequence>MAPPTPIQSREEVLRGKKCLTMVDNKKGKCTLTSITQFQCRFENSYEGEYICLPFKRLFEECSGIRIEVTDRFTNNDK</sequence>
<dbReference type="PhylomeDB" id="A7TGV9"/>
<dbReference type="OrthoDB" id="3983163at2759"/>
<reference evidence="1 2" key="1">
    <citation type="journal article" date="2007" name="Proc. Natl. Acad. Sci. U.S.A.">
        <title>Independent sorting-out of thousands of duplicated gene pairs in two yeast species descended from a whole-genome duplication.</title>
        <authorList>
            <person name="Scannell D.R."/>
            <person name="Frank A.C."/>
            <person name="Conant G.C."/>
            <person name="Byrne K.P."/>
            <person name="Woolfit M."/>
            <person name="Wolfe K.H."/>
        </authorList>
    </citation>
    <scope>NUCLEOTIDE SEQUENCE [LARGE SCALE GENOMIC DNA]</scope>
    <source>
        <strain evidence="2">ATCC 22028 / DSM 70294 / BCRC 21397 / CBS 2163 / NBRC 10782 / NRRL Y-8283 / UCD 57-17</strain>
    </source>
</reference>
<dbReference type="GeneID" id="5546696"/>
<dbReference type="InterPro" id="IPR024645">
    <property type="entry name" value="Mitochondr_Som1"/>
</dbReference>
<dbReference type="STRING" id="436907.A7TGV9"/>
<dbReference type="HOGENOM" id="CLU_160156_0_0_1"/>
<name>A7TGV9_VANPO</name>
<dbReference type="OMA" id="ESNRYIC"/>
<dbReference type="Pfam" id="PF11093">
    <property type="entry name" value="Mitochondr_Som1"/>
    <property type="match status" value="1"/>
</dbReference>
<dbReference type="Proteomes" id="UP000000267">
    <property type="component" value="Unassembled WGS sequence"/>
</dbReference>
<dbReference type="FunCoup" id="A7TGV9">
    <property type="interactions" value="33"/>
</dbReference>
<dbReference type="KEGG" id="vpo:Kpol_1032p3"/>